<reference evidence="1 2" key="1">
    <citation type="submission" date="2023-03" db="EMBL/GenBank/DDBJ databases">
        <title>Genome insight into feeding habits of ladybird beetles.</title>
        <authorList>
            <person name="Li H.-S."/>
            <person name="Huang Y.-H."/>
            <person name="Pang H."/>
        </authorList>
    </citation>
    <scope>NUCLEOTIDE SEQUENCE [LARGE SCALE GENOMIC DNA]</scope>
    <source>
        <strain evidence="1">SYSU_2023b</strain>
        <tissue evidence="1">Whole body</tissue>
    </source>
</reference>
<gene>
    <name evidence="1" type="ORF">WA026_014869</name>
</gene>
<protein>
    <submittedName>
        <fullName evidence="1">Uncharacterized protein</fullName>
    </submittedName>
</protein>
<dbReference type="AlphaFoldDB" id="A0AAW1USG6"/>
<organism evidence="1 2">
    <name type="scientific">Henosepilachna vigintioctopunctata</name>
    <dbReference type="NCBI Taxonomy" id="420089"/>
    <lineage>
        <taxon>Eukaryota</taxon>
        <taxon>Metazoa</taxon>
        <taxon>Ecdysozoa</taxon>
        <taxon>Arthropoda</taxon>
        <taxon>Hexapoda</taxon>
        <taxon>Insecta</taxon>
        <taxon>Pterygota</taxon>
        <taxon>Neoptera</taxon>
        <taxon>Endopterygota</taxon>
        <taxon>Coleoptera</taxon>
        <taxon>Polyphaga</taxon>
        <taxon>Cucujiformia</taxon>
        <taxon>Coccinelloidea</taxon>
        <taxon>Coccinellidae</taxon>
        <taxon>Epilachninae</taxon>
        <taxon>Epilachnini</taxon>
        <taxon>Henosepilachna</taxon>
    </lineage>
</organism>
<dbReference type="Proteomes" id="UP001431783">
    <property type="component" value="Unassembled WGS sequence"/>
</dbReference>
<keyword evidence="2" id="KW-1185">Reference proteome</keyword>
<proteinExistence type="predicted"/>
<dbReference type="EMBL" id="JARQZJ010000098">
    <property type="protein sequence ID" value="KAK9886084.1"/>
    <property type="molecule type" value="Genomic_DNA"/>
</dbReference>
<comment type="caution">
    <text evidence="1">The sequence shown here is derived from an EMBL/GenBank/DDBJ whole genome shotgun (WGS) entry which is preliminary data.</text>
</comment>
<name>A0AAW1USG6_9CUCU</name>
<accession>A0AAW1USG6</accession>
<evidence type="ECO:0000313" key="2">
    <source>
        <dbReference type="Proteomes" id="UP001431783"/>
    </source>
</evidence>
<evidence type="ECO:0000313" key="1">
    <source>
        <dbReference type="EMBL" id="KAK9886084.1"/>
    </source>
</evidence>
<sequence>MLNKNKHSFGCCPISSHINSESICTDEYTATMYKNSKIHQSHSNLETHEFKNVGKTFNEGFVVCYSYEYKNFPSKKLTGSSFELLIEVFYLKNILKFSKISHIQAEHF</sequence>